<dbReference type="InterPro" id="IPR007110">
    <property type="entry name" value="Ig-like_dom"/>
</dbReference>
<dbReference type="PROSITE" id="PS50835">
    <property type="entry name" value="IG_LIKE"/>
    <property type="match status" value="1"/>
</dbReference>
<dbReference type="InterPro" id="IPR013783">
    <property type="entry name" value="Ig-like_fold"/>
</dbReference>
<name>A0A9L0K3Z8_EQUAS</name>
<keyword evidence="2" id="KW-1015">Disulfide bond</keyword>
<dbReference type="GeneTree" id="ENSGT00940000161517"/>
<sequence>MAWTPLLLMLLSHCTGSLSQPVLTQPPSLSASPGTSARLTCTLSSDVSVGSSLIFWYQQKPGSPPGYLLSFYSDSVKHQGSGVPSSFSGSKETSANAGLLLISGLEAEDEADYYCATADSSGSSSGYSQCLRQRGSETKTPCP</sequence>
<dbReference type="PANTHER" id="PTHR23267">
    <property type="entry name" value="IMMUNOGLOBULIN LIGHT CHAIN"/>
    <property type="match status" value="1"/>
</dbReference>
<keyword evidence="1 5" id="KW-0732">Signal</keyword>
<proteinExistence type="predicted"/>
<evidence type="ECO:0000256" key="4">
    <source>
        <dbReference type="SAM" id="MobiDB-lite"/>
    </source>
</evidence>
<keyword evidence="8" id="KW-1185">Reference proteome</keyword>
<dbReference type="InterPro" id="IPR050150">
    <property type="entry name" value="IgV_Light_Chain"/>
</dbReference>
<keyword evidence="3" id="KW-0393">Immunoglobulin domain</keyword>
<dbReference type="Gene3D" id="2.60.40.10">
    <property type="entry name" value="Immunoglobulins"/>
    <property type="match status" value="1"/>
</dbReference>
<evidence type="ECO:0000256" key="3">
    <source>
        <dbReference type="ARBA" id="ARBA00023319"/>
    </source>
</evidence>
<feature type="signal peptide" evidence="5">
    <location>
        <begin position="1"/>
        <end position="19"/>
    </location>
</feature>
<reference evidence="7" key="2">
    <citation type="submission" date="2025-08" db="UniProtKB">
        <authorList>
            <consortium name="Ensembl"/>
        </authorList>
    </citation>
    <scope>IDENTIFICATION</scope>
</reference>
<dbReference type="SMART" id="SM00406">
    <property type="entry name" value="IGv"/>
    <property type="match status" value="1"/>
</dbReference>
<dbReference type="SUPFAM" id="SSF48726">
    <property type="entry name" value="Immunoglobulin"/>
    <property type="match status" value="1"/>
</dbReference>
<reference evidence="7 8" key="1">
    <citation type="journal article" date="2020" name="Nat. Commun.">
        <title>Donkey genomes provide new insights into domestication and selection for coat color.</title>
        <authorList>
            <person name="Wang"/>
            <person name="C."/>
            <person name="Li"/>
            <person name="H."/>
            <person name="Guo"/>
            <person name="Y."/>
            <person name="Huang"/>
            <person name="J."/>
            <person name="Sun"/>
            <person name="Y."/>
            <person name="Min"/>
            <person name="J."/>
            <person name="Wang"/>
            <person name="J."/>
            <person name="Fang"/>
            <person name="X."/>
            <person name="Zhao"/>
            <person name="Z."/>
            <person name="Wang"/>
            <person name="S."/>
            <person name="Zhang"/>
            <person name="Y."/>
            <person name="Liu"/>
            <person name="Q."/>
            <person name="Jiang"/>
            <person name="Q."/>
            <person name="Wang"/>
            <person name="X."/>
            <person name="Guo"/>
            <person name="Y."/>
            <person name="Yang"/>
            <person name="C."/>
            <person name="Wang"/>
            <person name="Y."/>
            <person name="Tian"/>
            <person name="F."/>
            <person name="Zhuang"/>
            <person name="G."/>
            <person name="Fan"/>
            <person name="Y."/>
            <person name="Gao"/>
            <person name="Q."/>
            <person name="Li"/>
            <person name="Y."/>
            <person name="Ju"/>
            <person name="Z."/>
            <person name="Li"/>
            <person name="J."/>
            <person name="Li"/>
            <person name="R."/>
            <person name="Hou"/>
            <person name="M."/>
            <person name="Yang"/>
            <person name="G."/>
            <person name="Liu"/>
            <person name="G."/>
            <person name="Liu"/>
            <person name="W."/>
            <person name="Guo"/>
            <person name="J."/>
            <person name="Pan"/>
            <person name="S."/>
            <person name="Fan"/>
            <person name="G."/>
            <person name="Zhang"/>
            <person name="W."/>
            <person name="Zhang"/>
            <person name="R."/>
            <person name="Yu"/>
            <person name="J."/>
            <person name="Zhang"/>
            <person name="X."/>
            <person name="Yin"/>
            <person name="Q."/>
            <person name="Ji"/>
            <person name="C."/>
            <person name="Jin"/>
            <person name="Y."/>
            <person name="Yue"/>
            <person name="G."/>
            <person name="Liu"/>
            <person name="M."/>
            <person name="Xu"/>
            <person name="J."/>
            <person name="Liu"/>
            <person name="S."/>
            <person name="Jordana"/>
            <person name="J."/>
            <person name="Noce"/>
            <person name="A."/>
            <person name="Amills"/>
            <person name="M."/>
            <person name="Wu"/>
            <person name="D.D."/>
            <person name="Li"/>
            <person name="S."/>
            <person name="Zhou"/>
            <person name="X. and Zhong"/>
            <person name="J."/>
        </authorList>
    </citation>
    <scope>NUCLEOTIDE SEQUENCE [LARGE SCALE GENOMIC DNA]</scope>
</reference>
<dbReference type="AlphaFoldDB" id="A0A9L0K3Z8"/>
<evidence type="ECO:0000256" key="2">
    <source>
        <dbReference type="ARBA" id="ARBA00023157"/>
    </source>
</evidence>
<evidence type="ECO:0000313" key="7">
    <source>
        <dbReference type="Ensembl" id="ENSEASP00005060079.1"/>
    </source>
</evidence>
<feature type="region of interest" description="Disordered" evidence="4">
    <location>
        <begin position="118"/>
        <end position="143"/>
    </location>
</feature>
<dbReference type="SMART" id="SM00409">
    <property type="entry name" value="IG"/>
    <property type="match status" value="1"/>
</dbReference>
<dbReference type="FunFam" id="2.60.40.10:FF:000721">
    <property type="entry name" value="Immunoglobulin lambda variable 5-45"/>
    <property type="match status" value="1"/>
</dbReference>
<protein>
    <recommendedName>
        <fullName evidence="6">Ig-like domain-containing protein</fullName>
    </recommendedName>
</protein>
<feature type="chain" id="PRO_5040206225" description="Ig-like domain-containing protein" evidence="5">
    <location>
        <begin position="20"/>
        <end position="143"/>
    </location>
</feature>
<dbReference type="InterPro" id="IPR036179">
    <property type="entry name" value="Ig-like_dom_sf"/>
</dbReference>
<evidence type="ECO:0000313" key="8">
    <source>
        <dbReference type="Proteomes" id="UP000694387"/>
    </source>
</evidence>
<dbReference type="InterPro" id="IPR013106">
    <property type="entry name" value="Ig_V-set"/>
</dbReference>
<reference evidence="7" key="3">
    <citation type="submission" date="2025-09" db="UniProtKB">
        <authorList>
            <consortium name="Ensembl"/>
        </authorList>
    </citation>
    <scope>IDENTIFICATION</scope>
</reference>
<evidence type="ECO:0000259" key="6">
    <source>
        <dbReference type="PROSITE" id="PS50835"/>
    </source>
</evidence>
<dbReference type="Ensembl" id="ENSEAST00005038610.1">
    <property type="protein sequence ID" value="ENSEASP00005060079.1"/>
    <property type="gene ID" value="ENSEASG00005026338.1"/>
</dbReference>
<organism evidence="7 8">
    <name type="scientific">Equus asinus</name>
    <name type="common">Donkey</name>
    <name type="synonym">Equus africanus asinus</name>
    <dbReference type="NCBI Taxonomy" id="9793"/>
    <lineage>
        <taxon>Eukaryota</taxon>
        <taxon>Metazoa</taxon>
        <taxon>Chordata</taxon>
        <taxon>Craniata</taxon>
        <taxon>Vertebrata</taxon>
        <taxon>Euteleostomi</taxon>
        <taxon>Mammalia</taxon>
        <taxon>Eutheria</taxon>
        <taxon>Laurasiatheria</taxon>
        <taxon>Perissodactyla</taxon>
        <taxon>Equidae</taxon>
        <taxon>Equus</taxon>
    </lineage>
</organism>
<dbReference type="InterPro" id="IPR003599">
    <property type="entry name" value="Ig_sub"/>
</dbReference>
<evidence type="ECO:0000256" key="1">
    <source>
        <dbReference type="ARBA" id="ARBA00022729"/>
    </source>
</evidence>
<evidence type="ECO:0000256" key="5">
    <source>
        <dbReference type="SAM" id="SignalP"/>
    </source>
</evidence>
<feature type="domain" description="Ig-like" evidence="6">
    <location>
        <begin position="21"/>
        <end position="132"/>
    </location>
</feature>
<dbReference type="Pfam" id="PF07686">
    <property type="entry name" value="V-set"/>
    <property type="match status" value="1"/>
</dbReference>
<dbReference type="Proteomes" id="UP000694387">
    <property type="component" value="Chromosome 8"/>
</dbReference>
<accession>A0A9L0K3Z8</accession>